<dbReference type="EMBL" id="ASPP01012815">
    <property type="protein sequence ID" value="ETO20242.1"/>
    <property type="molecule type" value="Genomic_DNA"/>
</dbReference>
<proteinExistence type="predicted"/>
<dbReference type="AlphaFoldDB" id="X6N4J2"/>
<accession>X6N4J2</accession>
<evidence type="ECO:0000256" key="1">
    <source>
        <dbReference type="SAM" id="MobiDB-lite"/>
    </source>
</evidence>
<evidence type="ECO:0000313" key="2">
    <source>
        <dbReference type="EMBL" id="ETO20242.1"/>
    </source>
</evidence>
<name>X6N4J2_RETFI</name>
<comment type="caution">
    <text evidence="2">The sequence shown here is derived from an EMBL/GenBank/DDBJ whole genome shotgun (WGS) entry which is preliminary data.</text>
</comment>
<gene>
    <name evidence="2" type="ORF">RFI_16976</name>
</gene>
<feature type="compositionally biased region" description="Basic and acidic residues" evidence="1">
    <location>
        <begin position="44"/>
        <end position="68"/>
    </location>
</feature>
<feature type="non-terminal residue" evidence="2">
    <location>
        <position position="207"/>
    </location>
</feature>
<protein>
    <submittedName>
        <fullName evidence="2">Uncharacterized protein</fullName>
    </submittedName>
</protein>
<sequence>MTTQEEKKKTKKRKKKNAAKRHWQKVNDRLDNNKLNKDSSQLSKSKDKDKNDEKDKHDNKDKDKDKDKDKPRWFYQLDFDIDMSVQEYDRITSQEIEKAYHNLDIEHLSLQHGYFAKNPEMYIIQFERARVPGVVGTTDTVAKVGMPVNQKPTKVFQVNVQTGSRCPVTRKPSFWQYECQTLDRFIRIKRLNHWKQHFKLLTHDDLQ</sequence>
<dbReference type="Proteomes" id="UP000023152">
    <property type="component" value="Unassembled WGS sequence"/>
</dbReference>
<evidence type="ECO:0000313" key="3">
    <source>
        <dbReference type="Proteomes" id="UP000023152"/>
    </source>
</evidence>
<keyword evidence="3" id="KW-1185">Reference proteome</keyword>
<reference evidence="2 3" key="1">
    <citation type="journal article" date="2013" name="Curr. Biol.">
        <title>The Genome of the Foraminiferan Reticulomyxa filosa.</title>
        <authorList>
            <person name="Glockner G."/>
            <person name="Hulsmann N."/>
            <person name="Schleicher M."/>
            <person name="Noegel A.A."/>
            <person name="Eichinger L."/>
            <person name="Gallinger C."/>
            <person name="Pawlowski J."/>
            <person name="Sierra R."/>
            <person name="Euteneuer U."/>
            <person name="Pillet L."/>
            <person name="Moustafa A."/>
            <person name="Platzer M."/>
            <person name="Groth M."/>
            <person name="Szafranski K."/>
            <person name="Schliwa M."/>
        </authorList>
    </citation>
    <scope>NUCLEOTIDE SEQUENCE [LARGE SCALE GENOMIC DNA]</scope>
</reference>
<feature type="compositionally biased region" description="Basic and acidic residues" evidence="1">
    <location>
        <begin position="25"/>
        <end position="37"/>
    </location>
</feature>
<feature type="region of interest" description="Disordered" evidence="1">
    <location>
        <begin position="1"/>
        <end position="68"/>
    </location>
</feature>
<feature type="compositionally biased region" description="Basic residues" evidence="1">
    <location>
        <begin position="9"/>
        <end position="24"/>
    </location>
</feature>
<organism evidence="2 3">
    <name type="scientific">Reticulomyxa filosa</name>
    <dbReference type="NCBI Taxonomy" id="46433"/>
    <lineage>
        <taxon>Eukaryota</taxon>
        <taxon>Sar</taxon>
        <taxon>Rhizaria</taxon>
        <taxon>Retaria</taxon>
        <taxon>Foraminifera</taxon>
        <taxon>Monothalamids</taxon>
        <taxon>Reticulomyxidae</taxon>
        <taxon>Reticulomyxa</taxon>
    </lineage>
</organism>